<dbReference type="RefSeq" id="WP_073144468.1">
    <property type="nucleotide sequence ID" value="NZ_FQUV01000006.1"/>
</dbReference>
<dbReference type="InterPro" id="IPR027417">
    <property type="entry name" value="P-loop_NTPase"/>
</dbReference>
<dbReference type="PANTHER" id="PTHR46743">
    <property type="entry name" value="TEICHOIC ACIDS EXPORT ATP-BINDING PROTEIN TAGH"/>
    <property type="match status" value="1"/>
</dbReference>
<dbReference type="EMBL" id="FQUV01000006">
    <property type="protein sequence ID" value="SHF42854.1"/>
    <property type="molecule type" value="Genomic_DNA"/>
</dbReference>
<dbReference type="InterPro" id="IPR050683">
    <property type="entry name" value="Bact_Polysacc_Export_ATP-bd"/>
</dbReference>
<keyword evidence="3" id="KW-1185">Reference proteome</keyword>
<sequence>MIRLDNVSLLKPGFHSREPIVQDVNTVFGSGERVGILAAPGSGKSSLARLLAGIDQPDRGKVTHAGRVSWPIGFAGFLHPNLTVLENINNFARLVGTSPAAVTAFCREVLGIDHGPRKVMQDLSPTQRSLLAYACSLSIEGPATWIADETITVGEPADRIACDKILAQRLETGGLVFLSRNARQLTAYCDRFLVLINKRLVPCDNLVIAQEALELSKLTSVELEERCLHV</sequence>
<reference evidence="3" key="1">
    <citation type="submission" date="2016-11" db="EMBL/GenBank/DDBJ databases">
        <authorList>
            <person name="Varghese N."/>
            <person name="Submissions S."/>
        </authorList>
    </citation>
    <scope>NUCLEOTIDE SEQUENCE [LARGE SCALE GENOMIC DNA]</scope>
    <source>
        <strain evidence="3">DSM 100566</strain>
    </source>
</reference>
<dbReference type="GO" id="GO:0005524">
    <property type="term" value="F:ATP binding"/>
    <property type="evidence" value="ECO:0007669"/>
    <property type="project" value="UniProtKB-KW"/>
</dbReference>
<keyword evidence="2" id="KW-0547">Nucleotide-binding</keyword>
<dbReference type="OrthoDB" id="9778870at2"/>
<evidence type="ECO:0000313" key="2">
    <source>
        <dbReference type="EMBL" id="SHF42854.1"/>
    </source>
</evidence>
<feature type="domain" description="ABC transporter" evidence="1">
    <location>
        <begin position="2"/>
        <end position="222"/>
    </location>
</feature>
<gene>
    <name evidence="2" type="ORF">SAMN05444273_10616</name>
</gene>
<dbReference type="PANTHER" id="PTHR46743:SF2">
    <property type="entry name" value="TEICHOIC ACIDS EXPORT ATP-BINDING PROTEIN TAGH"/>
    <property type="match status" value="1"/>
</dbReference>
<evidence type="ECO:0000259" key="1">
    <source>
        <dbReference type="PROSITE" id="PS50893"/>
    </source>
</evidence>
<dbReference type="Proteomes" id="UP000184144">
    <property type="component" value="Unassembled WGS sequence"/>
</dbReference>
<proteinExistence type="predicted"/>
<dbReference type="Pfam" id="PF00005">
    <property type="entry name" value="ABC_tran"/>
    <property type="match status" value="1"/>
</dbReference>
<dbReference type="GO" id="GO:0016887">
    <property type="term" value="F:ATP hydrolysis activity"/>
    <property type="evidence" value="ECO:0007669"/>
    <property type="project" value="InterPro"/>
</dbReference>
<evidence type="ECO:0000313" key="3">
    <source>
        <dbReference type="Proteomes" id="UP000184144"/>
    </source>
</evidence>
<dbReference type="InterPro" id="IPR003439">
    <property type="entry name" value="ABC_transporter-like_ATP-bd"/>
</dbReference>
<protein>
    <submittedName>
        <fullName evidence="2">Capsular polysaccharide transport system ATP-binding protein</fullName>
    </submittedName>
</protein>
<organism evidence="2 3">
    <name type="scientific">Litoreibacter ascidiaceicola</name>
    <dbReference type="NCBI Taxonomy" id="1486859"/>
    <lineage>
        <taxon>Bacteria</taxon>
        <taxon>Pseudomonadati</taxon>
        <taxon>Pseudomonadota</taxon>
        <taxon>Alphaproteobacteria</taxon>
        <taxon>Rhodobacterales</taxon>
        <taxon>Roseobacteraceae</taxon>
        <taxon>Litoreibacter</taxon>
    </lineage>
</organism>
<dbReference type="AlphaFoldDB" id="A0A1M5BJU2"/>
<dbReference type="SUPFAM" id="SSF52540">
    <property type="entry name" value="P-loop containing nucleoside triphosphate hydrolases"/>
    <property type="match status" value="1"/>
</dbReference>
<dbReference type="STRING" id="1486859.SAMN05444273_10616"/>
<name>A0A1M5BJU2_9RHOB</name>
<dbReference type="PROSITE" id="PS50893">
    <property type="entry name" value="ABC_TRANSPORTER_2"/>
    <property type="match status" value="1"/>
</dbReference>
<accession>A0A1M5BJU2</accession>
<keyword evidence="2" id="KW-0067">ATP-binding</keyword>
<dbReference type="Gene3D" id="3.40.50.300">
    <property type="entry name" value="P-loop containing nucleotide triphosphate hydrolases"/>
    <property type="match status" value="1"/>
</dbReference>